<evidence type="ECO:0000313" key="9">
    <source>
        <dbReference type="Proteomes" id="UP001302222"/>
    </source>
</evidence>
<dbReference type="PANTHER" id="PTHR30068">
    <property type="entry name" value="URONATE ISOMERASE"/>
    <property type="match status" value="1"/>
</dbReference>
<proteinExistence type="inferred from homology"/>
<comment type="caution">
    <text evidence="8">The sequence shown here is derived from an EMBL/GenBank/DDBJ whole genome shotgun (WGS) entry which is preliminary data.</text>
</comment>
<dbReference type="RefSeq" id="WP_323261013.1">
    <property type="nucleotide sequence ID" value="NZ_JAYGIM010000014.1"/>
</dbReference>
<dbReference type="SUPFAM" id="SSF51556">
    <property type="entry name" value="Metallo-dependent hydrolases"/>
    <property type="match status" value="1"/>
</dbReference>
<keyword evidence="6 7" id="KW-0413">Isomerase</keyword>
<dbReference type="GO" id="GO:0008880">
    <property type="term" value="F:glucuronate isomerase activity"/>
    <property type="evidence" value="ECO:0007669"/>
    <property type="project" value="UniProtKB-EC"/>
</dbReference>
<comment type="pathway">
    <text evidence="2 7">Carbohydrate metabolism; pentose and glucuronate interconversion.</text>
</comment>
<name>A0ABU5SMU5_9BACT</name>
<evidence type="ECO:0000256" key="5">
    <source>
        <dbReference type="ARBA" id="ARBA00020555"/>
    </source>
</evidence>
<dbReference type="PANTHER" id="PTHR30068:SF4">
    <property type="entry name" value="URONATE ISOMERASE"/>
    <property type="match status" value="1"/>
</dbReference>
<organism evidence="8 9">
    <name type="scientific">Arcicella lustrica</name>
    <dbReference type="NCBI Taxonomy" id="2984196"/>
    <lineage>
        <taxon>Bacteria</taxon>
        <taxon>Pseudomonadati</taxon>
        <taxon>Bacteroidota</taxon>
        <taxon>Cytophagia</taxon>
        <taxon>Cytophagales</taxon>
        <taxon>Flectobacillaceae</taxon>
        <taxon>Arcicella</taxon>
    </lineage>
</organism>
<evidence type="ECO:0000256" key="1">
    <source>
        <dbReference type="ARBA" id="ARBA00001165"/>
    </source>
</evidence>
<accession>A0ABU5SMU5</accession>
<dbReference type="InterPro" id="IPR032466">
    <property type="entry name" value="Metal_Hydrolase"/>
</dbReference>
<protein>
    <recommendedName>
        <fullName evidence="5 7">Uronate isomerase</fullName>
        <ecNumber evidence="4 7">5.3.1.12</ecNumber>
    </recommendedName>
    <alternativeName>
        <fullName evidence="7">Glucuronate isomerase</fullName>
    </alternativeName>
    <alternativeName>
        <fullName evidence="7">Uronic isomerase</fullName>
    </alternativeName>
</protein>
<evidence type="ECO:0000313" key="8">
    <source>
        <dbReference type="EMBL" id="MEA5428564.1"/>
    </source>
</evidence>
<gene>
    <name evidence="7 8" type="primary">uxaC</name>
    <name evidence="8" type="ORF">VB798_18380</name>
</gene>
<evidence type="ECO:0000256" key="7">
    <source>
        <dbReference type="HAMAP-Rule" id="MF_00675"/>
    </source>
</evidence>
<dbReference type="InterPro" id="IPR003766">
    <property type="entry name" value="Uronate_isomerase"/>
</dbReference>
<comment type="similarity">
    <text evidence="3 7">Belongs to the metallo-dependent hydrolases superfamily. Uronate isomerase family.</text>
</comment>
<dbReference type="EC" id="5.3.1.12" evidence="4 7"/>
<evidence type="ECO:0000256" key="4">
    <source>
        <dbReference type="ARBA" id="ARBA00012546"/>
    </source>
</evidence>
<keyword evidence="9" id="KW-1185">Reference proteome</keyword>
<dbReference type="Pfam" id="PF02614">
    <property type="entry name" value="UxaC"/>
    <property type="match status" value="1"/>
</dbReference>
<dbReference type="Gene3D" id="3.20.20.140">
    <property type="entry name" value="Metal-dependent hydrolases"/>
    <property type="match status" value="1"/>
</dbReference>
<evidence type="ECO:0000256" key="6">
    <source>
        <dbReference type="ARBA" id="ARBA00023235"/>
    </source>
</evidence>
<sequence length="469" mass="53830">MLYTKTFLDEDFLLQTATASKLYHEFAKEMPIIDYHNHLPPDQIAQNKSFGNLSQIWLYGDHYKWRAMRANGINESYCTGDKSDYEKFEKWAETVPYTMRNPLYHWTHLELQRYFDVHEILNPSSARKIFDECSEKLQSPEYAVRGLLSKMNVKVACTTDDPLDSLEYHQAIKEDGTLDTKVLPTFRPDRFILIDNPNYASFIEKLGVLVNTEISSFEALVSALKTRAEFFASMGGRLADHGLEQIYAADFTEEDANKVLKKKIAGESISAEESLLFKSAILHQLGVIYHGLGWTQQFHLGALRNNNTRAMRLLGPDTGWDSIGDFSQAASLSKFLGRLDEYDQLAQTIIYNLNPRDNELMATMIGNFNDGSVAGKIQFGSGWWFLDQKDGMERQMNALSNMGLLSRFVGMLTDSRSFLSFPRHEYFRRILCNLLGNEIENGELPNDIEWIGKMVQNICYNNAKEYFKF</sequence>
<comment type="catalytic activity">
    <reaction evidence="1 7">
        <text>D-glucuronate = D-fructuronate</text>
        <dbReference type="Rhea" id="RHEA:13049"/>
        <dbReference type="ChEBI" id="CHEBI:58720"/>
        <dbReference type="ChEBI" id="CHEBI:59863"/>
        <dbReference type="EC" id="5.3.1.12"/>
    </reaction>
</comment>
<dbReference type="EMBL" id="JAYGIM010000014">
    <property type="protein sequence ID" value="MEA5428564.1"/>
    <property type="molecule type" value="Genomic_DNA"/>
</dbReference>
<dbReference type="HAMAP" id="MF_00675">
    <property type="entry name" value="UxaC"/>
    <property type="match status" value="1"/>
</dbReference>
<dbReference type="Gene3D" id="1.10.2020.10">
    <property type="entry name" value="uronate isomerase, domain 2, chain A"/>
    <property type="match status" value="1"/>
</dbReference>
<comment type="catalytic activity">
    <reaction evidence="7">
        <text>aldehydo-D-galacturonate = keto-D-tagaturonate</text>
        <dbReference type="Rhea" id="RHEA:27702"/>
        <dbReference type="ChEBI" id="CHEBI:12952"/>
        <dbReference type="ChEBI" id="CHEBI:17886"/>
    </reaction>
</comment>
<evidence type="ECO:0000256" key="3">
    <source>
        <dbReference type="ARBA" id="ARBA00008397"/>
    </source>
</evidence>
<dbReference type="NCBIfam" id="NF002794">
    <property type="entry name" value="PRK02925.1"/>
    <property type="match status" value="1"/>
</dbReference>
<dbReference type="Proteomes" id="UP001302222">
    <property type="component" value="Unassembled WGS sequence"/>
</dbReference>
<reference evidence="8 9" key="1">
    <citation type="submission" date="2023-12" db="EMBL/GenBank/DDBJ databases">
        <title>Novel species of the genus Arcicella isolated from rivers.</title>
        <authorList>
            <person name="Lu H."/>
        </authorList>
    </citation>
    <scope>NUCLEOTIDE SEQUENCE [LARGE SCALE GENOMIC DNA]</scope>
    <source>
        <strain evidence="8 9">DC25W</strain>
    </source>
</reference>
<evidence type="ECO:0000256" key="2">
    <source>
        <dbReference type="ARBA" id="ARBA00004892"/>
    </source>
</evidence>